<accession>A0A3N4HP45</accession>
<feature type="transmembrane region" description="Helical" evidence="1">
    <location>
        <begin position="151"/>
        <end position="171"/>
    </location>
</feature>
<dbReference type="Proteomes" id="UP000275078">
    <property type="component" value="Unassembled WGS sequence"/>
</dbReference>
<protein>
    <recommendedName>
        <fullName evidence="5">Protein BIG1</fullName>
    </recommendedName>
</protein>
<organism evidence="3 4">
    <name type="scientific">Ascobolus immersus RN42</name>
    <dbReference type="NCBI Taxonomy" id="1160509"/>
    <lineage>
        <taxon>Eukaryota</taxon>
        <taxon>Fungi</taxon>
        <taxon>Dikarya</taxon>
        <taxon>Ascomycota</taxon>
        <taxon>Pezizomycotina</taxon>
        <taxon>Pezizomycetes</taxon>
        <taxon>Pezizales</taxon>
        <taxon>Ascobolaceae</taxon>
        <taxon>Ascobolus</taxon>
    </lineage>
</organism>
<evidence type="ECO:0000313" key="4">
    <source>
        <dbReference type="Proteomes" id="UP000275078"/>
    </source>
</evidence>
<evidence type="ECO:0008006" key="5">
    <source>
        <dbReference type="Google" id="ProtNLM"/>
    </source>
</evidence>
<sequence>MQLHFKTLSPVLSLLFLATAHFTFALPNAKAIPTTPESIARAEEIGAMRGNGNETDSKCVDPHTISGILNEFDRLCSLFRSRLDDKEGGKKDGSKRLELAVTCQTLEYPEYLDVAAIVAEREKNGESTVRFRAVPLDSLESSEKRIKKLRDATICLGVFFGLTLVLIVAYYQWRKRAVA</sequence>
<gene>
    <name evidence="3" type="ORF">BJ508DRAFT_313641</name>
</gene>
<dbReference type="AlphaFoldDB" id="A0A3N4HP45"/>
<feature type="signal peptide" evidence="2">
    <location>
        <begin position="1"/>
        <end position="25"/>
    </location>
</feature>
<reference evidence="3 4" key="1">
    <citation type="journal article" date="2018" name="Nat. Ecol. Evol.">
        <title>Pezizomycetes genomes reveal the molecular basis of ectomycorrhizal truffle lifestyle.</title>
        <authorList>
            <person name="Murat C."/>
            <person name="Payen T."/>
            <person name="Noel B."/>
            <person name="Kuo A."/>
            <person name="Morin E."/>
            <person name="Chen J."/>
            <person name="Kohler A."/>
            <person name="Krizsan K."/>
            <person name="Balestrini R."/>
            <person name="Da Silva C."/>
            <person name="Montanini B."/>
            <person name="Hainaut M."/>
            <person name="Levati E."/>
            <person name="Barry K.W."/>
            <person name="Belfiori B."/>
            <person name="Cichocki N."/>
            <person name="Clum A."/>
            <person name="Dockter R.B."/>
            <person name="Fauchery L."/>
            <person name="Guy J."/>
            <person name="Iotti M."/>
            <person name="Le Tacon F."/>
            <person name="Lindquist E.A."/>
            <person name="Lipzen A."/>
            <person name="Malagnac F."/>
            <person name="Mello A."/>
            <person name="Molinier V."/>
            <person name="Miyauchi S."/>
            <person name="Poulain J."/>
            <person name="Riccioni C."/>
            <person name="Rubini A."/>
            <person name="Sitrit Y."/>
            <person name="Splivallo R."/>
            <person name="Traeger S."/>
            <person name="Wang M."/>
            <person name="Zifcakova L."/>
            <person name="Wipf D."/>
            <person name="Zambonelli A."/>
            <person name="Paolocci F."/>
            <person name="Nowrousian M."/>
            <person name="Ottonello S."/>
            <person name="Baldrian P."/>
            <person name="Spatafora J.W."/>
            <person name="Henrissat B."/>
            <person name="Nagy L.G."/>
            <person name="Aury J.M."/>
            <person name="Wincker P."/>
            <person name="Grigoriev I.V."/>
            <person name="Bonfante P."/>
            <person name="Martin F.M."/>
        </authorList>
    </citation>
    <scope>NUCLEOTIDE SEQUENCE [LARGE SCALE GENOMIC DNA]</scope>
    <source>
        <strain evidence="3 4">RN42</strain>
    </source>
</reference>
<proteinExistence type="predicted"/>
<keyword evidence="1" id="KW-1133">Transmembrane helix</keyword>
<keyword evidence="4" id="KW-1185">Reference proteome</keyword>
<keyword evidence="1" id="KW-0472">Membrane</keyword>
<keyword evidence="1" id="KW-0812">Transmembrane</keyword>
<name>A0A3N4HP45_ASCIM</name>
<evidence type="ECO:0000313" key="3">
    <source>
        <dbReference type="EMBL" id="RPA73600.1"/>
    </source>
</evidence>
<dbReference type="EMBL" id="ML119815">
    <property type="protein sequence ID" value="RPA73600.1"/>
    <property type="molecule type" value="Genomic_DNA"/>
</dbReference>
<evidence type="ECO:0000256" key="1">
    <source>
        <dbReference type="SAM" id="Phobius"/>
    </source>
</evidence>
<keyword evidence="2" id="KW-0732">Signal</keyword>
<feature type="chain" id="PRO_5018109334" description="Protein BIG1" evidence="2">
    <location>
        <begin position="26"/>
        <end position="179"/>
    </location>
</feature>
<evidence type="ECO:0000256" key="2">
    <source>
        <dbReference type="SAM" id="SignalP"/>
    </source>
</evidence>